<evidence type="ECO:0000313" key="3">
    <source>
        <dbReference type="EMBL" id="RFS87330.1"/>
    </source>
</evidence>
<dbReference type="Gene3D" id="3.40.50.1820">
    <property type="entry name" value="alpha/beta hydrolase"/>
    <property type="match status" value="1"/>
</dbReference>
<dbReference type="AlphaFoldDB" id="A0A372GPN9"/>
<dbReference type="OrthoDB" id="7197847at2"/>
<dbReference type="Pfam" id="PF19878">
    <property type="entry name" value="DUF6351"/>
    <property type="match status" value="1"/>
</dbReference>
<feature type="domain" description="DUF6351" evidence="2">
    <location>
        <begin position="47"/>
        <end position="355"/>
    </location>
</feature>
<keyword evidence="1" id="KW-0732">Signal</keyword>
<dbReference type="Proteomes" id="UP000262882">
    <property type="component" value="Unassembled WGS sequence"/>
</dbReference>
<evidence type="ECO:0000313" key="4">
    <source>
        <dbReference type="Proteomes" id="UP000262882"/>
    </source>
</evidence>
<evidence type="ECO:0000256" key="1">
    <source>
        <dbReference type="SAM" id="SignalP"/>
    </source>
</evidence>
<evidence type="ECO:0000259" key="2">
    <source>
        <dbReference type="Pfam" id="PF19878"/>
    </source>
</evidence>
<proteinExistence type="predicted"/>
<dbReference type="EMBL" id="QVNQ01000001">
    <property type="protein sequence ID" value="RFS87330.1"/>
    <property type="molecule type" value="Genomic_DNA"/>
</dbReference>
<feature type="signal peptide" evidence="1">
    <location>
        <begin position="1"/>
        <end position="28"/>
    </location>
</feature>
<sequence length="465" mass="51735">MMIMRRLLAALIAGVVVCASAVALPAQAAAQEPREHEGEINGARYRVEVPKRWNGTLVLYSHGYYPEGYTFEQVPLSNNDETREWLLEHGYALAASEYQNKGVGYLIEEAMRDQLTLLDWFNAKVGKPRRTVLSGQSLGGSIATLLAERYPRRFDGALNLCAVYDPLNTFNTALDINFAVKTLLAPGEDIDLVNSRDPKAGRAALHDAINRTRETRQGQARLALAAALGNVTGWFHPHEPKPTDPAEWIRRQSDWVQWAKVDGNGTVAFADIARRAGGNPLSNVGVNYTGQLARSGQRAAVERAYRKAGLDLRADLARLAAAPRIAPERDALRYMYRYGVPTGGTRVPIVGLHTTGDAGVPPDQGRWYAEQVRRNGHPDRLRQFYVERGGHCSFNAAEELTAFRALLTRIDTGHWPRHTDPRRLNAEANRFDPRFHLVAAYDKPKKAMAPAFTRYSPPLTPRPSR</sequence>
<dbReference type="InterPro" id="IPR045556">
    <property type="entry name" value="DUF6351"/>
</dbReference>
<feature type="chain" id="PRO_5016589061" description="DUF6351 domain-containing protein" evidence="1">
    <location>
        <begin position="29"/>
        <end position="465"/>
    </location>
</feature>
<organism evidence="3 4">
    <name type="scientific">Actinomadura spongiicola</name>
    <dbReference type="NCBI Taxonomy" id="2303421"/>
    <lineage>
        <taxon>Bacteria</taxon>
        <taxon>Bacillati</taxon>
        <taxon>Actinomycetota</taxon>
        <taxon>Actinomycetes</taxon>
        <taxon>Streptosporangiales</taxon>
        <taxon>Thermomonosporaceae</taxon>
        <taxon>Actinomadura</taxon>
    </lineage>
</organism>
<protein>
    <recommendedName>
        <fullName evidence="2">DUF6351 domain-containing protein</fullName>
    </recommendedName>
</protein>
<comment type="caution">
    <text evidence="3">The sequence shown here is derived from an EMBL/GenBank/DDBJ whole genome shotgun (WGS) entry which is preliminary data.</text>
</comment>
<reference evidence="3 4" key="1">
    <citation type="submission" date="2018-08" db="EMBL/GenBank/DDBJ databases">
        <title>Actinomadura spongicola sp. nov., isolated from marine sponge Leucetta chagosensis.</title>
        <authorList>
            <person name="Li L."/>
            <person name="Lin H.W."/>
        </authorList>
    </citation>
    <scope>NUCLEOTIDE SEQUENCE [LARGE SCALE GENOMIC DNA]</scope>
    <source>
        <strain evidence="3 4">LHW52907</strain>
    </source>
</reference>
<gene>
    <name evidence="3" type="ORF">D0T12_03600</name>
</gene>
<dbReference type="InterPro" id="IPR029058">
    <property type="entry name" value="AB_hydrolase_fold"/>
</dbReference>
<dbReference type="SUPFAM" id="SSF53474">
    <property type="entry name" value="alpha/beta-Hydrolases"/>
    <property type="match status" value="1"/>
</dbReference>
<keyword evidence="4" id="KW-1185">Reference proteome</keyword>
<name>A0A372GPN9_9ACTN</name>
<accession>A0A372GPN9</accession>